<proteinExistence type="predicted"/>
<feature type="region of interest" description="Disordered" evidence="6">
    <location>
        <begin position="545"/>
        <end position="623"/>
    </location>
</feature>
<dbReference type="Gene3D" id="1.10.510.10">
    <property type="entry name" value="Transferase(Phosphotransferase) domain 1"/>
    <property type="match status" value="1"/>
</dbReference>
<dbReference type="InterPro" id="IPR011993">
    <property type="entry name" value="PH-like_dom_sf"/>
</dbReference>
<feature type="compositionally biased region" description="Polar residues" evidence="6">
    <location>
        <begin position="2108"/>
        <end position="2119"/>
    </location>
</feature>
<feature type="region of interest" description="Disordered" evidence="6">
    <location>
        <begin position="1347"/>
        <end position="1395"/>
    </location>
</feature>
<feature type="region of interest" description="Disordered" evidence="6">
    <location>
        <begin position="1745"/>
        <end position="1767"/>
    </location>
</feature>
<feature type="compositionally biased region" description="Low complexity" evidence="6">
    <location>
        <begin position="2128"/>
        <end position="2140"/>
    </location>
</feature>
<dbReference type="EMBL" id="BMAR01000060">
    <property type="protein sequence ID" value="GFR52239.1"/>
    <property type="molecule type" value="Genomic_DNA"/>
</dbReference>
<reference evidence="8 9" key="1">
    <citation type="journal article" date="2021" name="Sci. Rep.">
        <title>Genome sequencing of the multicellular alga Astrephomene provides insights into convergent evolution of germ-soma differentiation.</title>
        <authorList>
            <person name="Yamashita S."/>
            <person name="Yamamoto K."/>
            <person name="Matsuzaki R."/>
            <person name="Suzuki S."/>
            <person name="Yamaguchi H."/>
            <person name="Hirooka S."/>
            <person name="Minakuchi Y."/>
            <person name="Miyagishima S."/>
            <person name="Kawachi M."/>
            <person name="Toyoda A."/>
            <person name="Nozaki H."/>
        </authorList>
    </citation>
    <scope>NUCLEOTIDE SEQUENCE [LARGE SCALE GENOMIC DNA]</scope>
    <source>
        <strain evidence="8 9">NIES-4017</strain>
    </source>
</reference>
<dbReference type="PANTHER" id="PTHR24347">
    <property type="entry name" value="SERINE/THREONINE-PROTEIN KINASE"/>
    <property type="match status" value="1"/>
</dbReference>
<feature type="compositionally biased region" description="Polar residues" evidence="6">
    <location>
        <begin position="1667"/>
        <end position="1677"/>
    </location>
</feature>
<evidence type="ECO:0000256" key="4">
    <source>
        <dbReference type="ARBA" id="ARBA00022840"/>
    </source>
</evidence>
<dbReference type="InterPro" id="IPR011009">
    <property type="entry name" value="Kinase-like_dom_sf"/>
</dbReference>
<keyword evidence="4 5" id="KW-0067">ATP-binding</keyword>
<evidence type="ECO:0000313" key="8">
    <source>
        <dbReference type="EMBL" id="GFR52239.1"/>
    </source>
</evidence>
<feature type="region of interest" description="Disordered" evidence="6">
    <location>
        <begin position="678"/>
        <end position="753"/>
    </location>
</feature>
<feature type="compositionally biased region" description="Polar residues" evidence="6">
    <location>
        <begin position="1054"/>
        <end position="1071"/>
    </location>
</feature>
<feature type="compositionally biased region" description="Polar residues" evidence="6">
    <location>
        <begin position="1886"/>
        <end position="1895"/>
    </location>
</feature>
<feature type="compositionally biased region" description="Low complexity" evidence="6">
    <location>
        <begin position="572"/>
        <end position="593"/>
    </location>
</feature>
<gene>
    <name evidence="8" type="ORF">Agub_g14773</name>
</gene>
<feature type="region of interest" description="Disordered" evidence="6">
    <location>
        <begin position="2031"/>
        <end position="2062"/>
    </location>
</feature>
<feature type="binding site" evidence="5">
    <location>
        <position position="203"/>
    </location>
    <ligand>
        <name>ATP</name>
        <dbReference type="ChEBI" id="CHEBI:30616"/>
    </ligand>
</feature>
<dbReference type="SUPFAM" id="SSF50729">
    <property type="entry name" value="PH domain-like"/>
    <property type="match status" value="1"/>
</dbReference>
<evidence type="ECO:0000256" key="3">
    <source>
        <dbReference type="ARBA" id="ARBA00022777"/>
    </source>
</evidence>
<feature type="region of interest" description="Disordered" evidence="6">
    <location>
        <begin position="1701"/>
        <end position="1726"/>
    </location>
</feature>
<dbReference type="SMART" id="SM00220">
    <property type="entry name" value="S_TKc"/>
    <property type="match status" value="1"/>
</dbReference>
<name>A0AAD3E426_9CHLO</name>
<dbReference type="InterPro" id="IPR017441">
    <property type="entry name" value="Protein_kinase_ATP_BS"/>
</dbReference>
<organism evidence="8 9">
    <name type="scientific">Astrephomene gubernaculifera</name>
    <dbReference type="NCBI Taxonomy" id="47775"/>
    <lineage>
        <taxon>Eukaryota</taxon>
        <taxon>Viridiplantae</taxon>
        <taxon>Chlorophyta</taxon>
        <taxon>core chlorophytes</taxon>
        <taxon>Chlorophyceae</taxon>
        <taxon>CS clade</taxon>
        <taxon>Chlamydomonadales</taxon>
        <taxon>Astrephomenaceae</taxon>
        <taxon>Astrephomene</taxon>
    </lineage>
</organism>
<dbReference type="InterPro" id="IPR008271">
    <property type="entry name" value="Ser/Thr_kinase_AS"/>
</dbReference>
<protein>
    <recommendedName>
        <fullName evidence="7">Protein kinase domain-containing protein</fullName>
    </recommendedName>
</protein>
<evidence type="ECO:0000256" key="1">
    <source>
        <dbReference type="ARBA" id="ARBA00022679"/>
    </source>
</evidence>
<feature type="region of interest" description="Disordered" evidence="6">
    <location>
        <begin position="960"/>
        <end position="984"/>
    </location>
</feature>
<keyword evidence="2 5" id="KW-0547">Nucleotide-binding</keyword>
<dbReference type="PROSITE" id="PS00107">
    <property type="entry name" value="PROTEIN_KINASE_ATP"/>
    <property type="match status" value="1"/>
</dbReference>
<dbReference type="GO" id="GO:0004672">
    <property type="term" value="F:protein kinase activity"/>
    <property type="evidence" value="ECO:0007669"/>
    <property type="project" value="InterPro"/>
</dbReference>
<evidence type="ECO:0000313" key="9">
    <source>
        <dbReference type="Proteomes" id="UP001054857"/>
    </source>
</evidence>
<feature type="compositionally biased region" description="Low complexity" evidence="6">
    <location>
        <begin position="1549"/>
        <end position="1561"/>
    </location>
</feature>
<dbReference type="GO" id="GO:0005524">
    <property type="term" value="F:ATP binding"/>
    <property type="evidence" value="ECO:0007669"/>
    <property type="project" value="UniProtKB-UniRule"/>
</dbReference>
<accession>A0AAD3E426</accession>
<dbReference type="Pfam" id="PF00069">
    <property type="entry name" value="Pkinase"/>
    <property type="match status" value="1"/>
</dbReference>
<feature type="region of interest" description="Disordered" evidence="6">
    <location>
        <begin position="1851"/>
        <end position="1924"/>
    </location>
</feature>
<feature type="compositionally biased region" description="Gly residues" evidence="6">
    <location>
        <begin position="1130"/>
        <end position="1139"/>
    </location>
</feature>
<keyword evidence="3" id="KW-0418">Kinase</keyword>
<keyword evidence="1" id="KW-0808">Transferase</keyword>
<feature type="compositionally biased region" description="Low complexity" evidence="6">
    <location>
        <begin position="1570"/>
        <end position="1596"/>
    </location>
</feature>
<evidence type="ECO:0000259" key="7">
    <source>
        <dbReference type="PROSITE" id="PS50011"/>
    </source>
</evidence>
<evidence type="ECO:0000256" key="2">
    <source>
        <dbReference type="ARBA" id="ARBA00022741"/>
    </source>
</evidence>
<sequence>MSQQVDSSLSVPASVPSVRALQSNPEVLTPVRHGFLWKRSRMFKTWLSRWFQLDENGFLYAISPKAIKQEGRPVLASAVREVLSLPPQRYRNGATMYGIRVVAINGSIKDIFTDDHTALQAWALDLSRSTVPARERAAAKAAAAVAATPARPLPLPPPMRPAPLELRLADLCETDWSHALGSGLFACVLRGRMHGTGEAVAVKIVKAEAYREYSDIIHREAVVWAAAGSHPHIVQLKQVLKSPNRMYFIAELCEGGGLIERLAASATYCEREVAWLVRQLLAAVQHLHDNAIVHMDIKPENVVFVNRREDSAIKLIDFSLASFFYSPTDPGGTPEFVAPELLNRPEHYAREGCGPEVDMWAVGVVLFYLLSGQTPFQAPSLDAVLQRVKSGEWAFHGRRWALVSEGARDLVSCLLRFEPSQRLTAAEALAHPWLRRPDSLSQALLQDAVAAFKSAALASQQQLRSSWVKQVSGELMMTAGTNASPHTSLSRFASMSVGAATSLTAGAAAVVAATGGPGGGPMPFAGGMPGDGVIAGMGPGGALVMSSHSHHQLLQPSGYSGRGSPAGSVRPSAHSAHSARSAAAAAAGGAASRLSPHGSSLGNSPHGSPGGAARSPRSPLGMRTRRASDTLAYTLAITERQESLSQMQAQGIPVPTTGALQWPALSMAAAAKARRASIGPSLSPSGSQADMATGGSMTSRVGSGGGGSGGGGHSPSGTTVMRQPYMTQGGLPYHGSGHMVGINPHHHRGTSGLSVMTSASSLVATRGAAGDGKPNGGRSYPELNAMRVNSASTVGGRSGANSSADTTPHSSSRDGPAPRTSWTSLPAHMQQQAHQQLHSQLLLQQQQQPQQQRALQQYQQHQQQSCNSSLAAGSGVSAGGTEPAAVAGTGAAGEAAGLPASDQALLSHATSPKVGVATGKSQSYHVIPSTWLDGQGRPVGRSQSTGYGTMPAAAAAAATGMGPAAAGPGTGSTSQRRASMSFTLGGSGGAVPAAALMPHGPSPLSNASGARSATTSSAAVVVAAAAAVGKDAALLIKRPSRNGGAAAGGIVKSRSGSSTPVQGSPGTSAGNVPQYGCVANTGGSASGPMGPTAAVGVSGMGLASSHSGSNSMYAAVLRANLSGHGLSVGSSGGGGGGGPTSDSGGDGFRRMSSRSGSGSPGGSATHVHVAAAGDVAAGMGGKAMWGAAAPPPPPPSGPSGVCGGGSINLDSGGGGCGRNSGSESMATRESVRLLAEQLNVPARTCSGELRRTASDAVSERGALQELAILDSDDGGEVSEGGNAVTDGASPHHQGLLPRQHPSSSSAAPARHLSPPNVTLSAQRSESPRSAFCDVAFATEAAATIAGSTHGAGSRLGGAPSPSKHASHPPPQEQPDLQDSLPLHQQRRPSSASLPHNFYFDSGEGPVVMSGIPGRPLSGPQTSFVDAAVSCSAKSNAVVGGGGSGAGAGAGAGVDGRYPSGSSSGCGSGAIAELLRSTGLAPRASSRLALETIPSEDPETLSGLLLSVREERAAAAAAAAAASVAATTTTGTPPAGTPHDVPGTGSVLRAASPAPGSPLSPAWVPHGKPPQQQLLQQQQEGQLTQQTQQQQQQQQLQSTRQPSLKHLRPTQQHSQSQPQSPSGLPPLPPQYPPHAAGTSQPSSPAANIHARAFLTPQASRLHGKPQAWENSTTESPTNEVVGGGADGGDAAAVTAGAALAQRALSNNSPTPRRSVRRSVTASSLRQHATTAAAQAAAAAAAAAARAAGPPADADDEENDPFADWNYPPPAARRRASSIGLSGASLAALLAQAAPLAQAAQANAAAQIASSQASSFSVSRHSSFSNGHRAMLAAALGPGYGAPGGGGGVFPGGASSIHSAGNDSSGSLHSGGGGISPAREASPRTVRRSTTAASLTASLGLPRGQQSPLQAYAGGDAAGAGGGSGHGQGMLSKLLAQALPMAQAAQAHAAAQQQQHLQSAQQPAYGMLTSSGFSFTEKASLPSGAASANSSAAAGYGTARGAGFNSGTYGSGSNSGVVGYVGSAASGGAMAAAAATGGGRGSNGGGAEASWVRRSTTAHDLREQSAAPAVQLSGHSMVHRLAHGQQQQQQQVGGGYGTLPSASPPKDPGSPNTSLRTTSRGVPNHPSVPSRLSNSGAGSASGRFGGGGSGLGASSQPQPQQQ</sequence>
<feature type="region of interest" description="Disordered" evidence="6">
    <location>
        <begin position="1658"/>
        <end position="1687"/>
    </location>
</feature>
<feature type="compositionally biased region" description="Polar residues" evidence="6">
    <location>
        <begin position="972"/>
        <end position="984"/>
    </location>
</feature>
<feature type="compositionally biased region" description="Polar residues" evidence="6">
    <location>
        <begin position="597"/>
        <end position="606"/>
    </location>
</feature>
<feature type="region of interest" description="Disordered" evidence="6">
    <location>
        <begin position="1128"/>
        <end position="1165"/>
    </location>
</feature>
<feature type="compositionally biased region" description="Pro residues" evidence="6">
    <location>
        <begin position="1622"/>
        <end position="1631"/>
    </location>
</feature>
<feature type="region of interest" description="Disordered" evidence="6">
    <location>
        <begin position="928"/>
        <end position="947"/>
    </location>
</feature>
<feature type="region of interest" description="Disordered" evidence="6">
    <location>
        <begin position="792"/>
        <end position="838"/>
    </location>
</feature>
<dbReference type="Gene3D" id="2.30.29.30">
    <property type="entry name" value="Pleckstrin-homology domain (PH domain)/Phosphotyrosine-binding domain (PTB)"/>
    <property type="match status" value="1"/>
</dbReference>
<feature type="compositionally biased region" description="Gly residues" evidence="6">
    <location>
        <begin position="702"/>
        <end position="714"/>
    </location>
</feature>
<feature type="compositionally biased region" description="Gly residues" evidence="6">
    <location>
        <begin position="2034"/>
        <end position="2045"/>
    </location>
</feature>
<feature type="region of interest" description="Disordered" evidence="6">
    <location>
        <begin position="1042"/>
        <end position="1072"/>
    </location>
</feature>
<feature type="domain" description="Protein kinase" evidence="7">
    <location>
        <begin position="174"/>
        <end position="434"/>
    </location>
</feature>
<keyword evidence="9" id="KW-1185">Reference proteome</keyword>
<dbReference type="PROSITE" id="PS00108">
    <property type="entry name" value="PROTEIN_KINASE_ST"/>
    <property type="match status" value="1"/>
</dbReference>
<feature type="compositionally biased region" description="Gly residues" evidence="6">
    <location>
        <begin position="1914"/>
        <end position="1924"/>
    </location>
</feature>
<evidence type="ECO:0000256" key="5">
    <source>
        <dbReference type="PROSITE-ProRule" id="PRU10141"/>
    </source>
</evidence>
<feature type="compositionally biased region" description="Polar residues" evidence="6">
    <location>
        <begin position="680"/>
        <end position="690"/>
    </location>
</feature>
<dbReference type="SUPFAM" id="SSF56112">
    <property type="entry name" value="Protein kinase-like (PK-like)"/>
    <property type="match status" value="1"/>
</dbReference>
<feature type="region of interest" description="Disordered" evidence="6">
    <location>
        <begin position="1527"/>
        <end position="1643"/>
    </location>
</feature>
<feature type="compositionally biased region" description="Polar residues" evidence="6">
    <location>
        <begin position="792"/>
        <end position="810"/>
    </location>
</feature>
<comment type="caution">
    <text evidence="8">The sequence shown here is derived from an EMBL/GenBank/DDBJ whole genome shotgun (WGS) entry which is preliminary data.</text>
</comment>
<feature type="compositionally biased region" description="Low complexity" evidence="6">
    <location>
        <begin position="1608"/>
        <end position="1621"/>
    </location>
</feature>
<dbReference type="PROSITE" id="PS50011">
    <property type="entry name" value="PROTEIN_KINASE_DOM"/>
    <property type="match status" value="1"/>
</dbReference>
<dbReference type="Proteomes" id="UP001054857">
    <property type="component" value="Unassembled WGS sequence"/>
</dbReference>
<feature type="region of interest" description="Disordered" evidence="6">
    <location>
        <begin position="1269"/>
        <end position="1325"/>
    </location>
</feature>
<feature type="compositionally biased region" description="Low complexity" evidence="6">
    <location>
        <begin position="1297"/>
        <end position="1315"/>
    </location>
</feature>
<dbReference type="InterPro" id="IPR000719">
    <property type="entry name" value="Prot_kinase_dom"/>
</dbReference>
<feature type="region of interest" description="Disordered" evidence="6">
    <location>
        <begin position="2079"/>
        <end position="2160"/>
    </location>
</feature>
<evidence type="ECO:0000256" key="6">
    <source>
        <dbReference type="SAM" id="MobiDB-lite"/>
    </source>
</evidence>